<dbReference type="GO" id="GO:0016829">
    <property type="term" value="F:lyase activity"/>
    <property type="evidence" value="ECO:0007669"/>
    <property type="project" value="UniProtKB-KW"/>
</dbReference>
<gene>
    <name evidence="3" type="primary">pksI_2</name>
    <name evidence="3" type="ORF">PSECIP111951_04073</name>
</gene>
<protein>
    <submittedName>
        <fullName evidence="3">Polyketide biosynthesis enoyl-CoA isomerase PksI</fullName>
        <ecNumber evidence="3">4.-.-.-</ecNumber>
    </submittedName>
</protein>
<comment type="similarity">
    <text evidence="1 2">Belongs to the enoyl-CoA hydratase/isomerase family.</text>
</comment>
<dbReference type="GO" id="GO:0016853">
    <property type="term" value="F:isomerase activity"/>
    <property type="evidence" value="ECO:0007669"/>
    <property type="project" value="UniProtKB-KW"/>
</dbReference>
<dbReference type="Gene3D" id="6.20.390.20">
    <property type="match status" value="1"/>
</dbReference>
<dbReference type="CDD" id="cd06558">
    <property type="entry name" value="crotonase-like"/>
    <property type="match status" value="1"/>
</dbReference>
<dbReference type="RefSeq" id="WP_261595385.1">
    <property type="nucleotide sequence ID" value="NZ_CAMAPD010000034.1"/>
</dbReference>
<dbReference type="InterPro" id="IPR029045">
    <property type="entry name" value="ClpP/crotonase-like_dom_sf"/>
</dbReference>
<keyword evidence="3" id="KW-0456">Lyase</keyword>
<evidence type="ECO:0000256" key="1">
    <source>
        <dbReference type="ARBA" id="ARBA00005254"/>
    </source>
</evidence>
<evidence type="ECO:0000313" key="4">
    <source>
        <dbReference type="Proteomes" id="UP001152485"/>
    </source>
</evidence>
<organism evidence="3 4">
    <name type="scientific">Pseudoalteromonas holothuriae</name>
    <dbReference type="NCBI Taxonomy" id="2963714"/>
    <lineage>
        <taxon>Bacteria</taxon>
        <taxon>Pseudomonadati</taxon>
        <taxon>Pseudomonadota</taxon>
        <taxon>Gammaproteobacteria</taxon>
        <taxon>Alteromonadales</taxon>
        <taxon>Pseudoalteromonadaceae</taxon>
        <taxon>Pseudoalteromonas</taxon>
    </lineage>
</organism>
<dbReference type="InterPro" id="IPR018376">
    <property type="entry name" value="Enoyl-CoA_hyd/isom_CS"/>
</dbReference>
<dbReference type="Pfam" id="PF00378">
    <property type="entry name" value="ECH_1"/>
    <property type="match status" value="1"/>
</dbReference>
<dbReference type="NCBIfam" id="NF005496">
    <property type="entry name" value="PRK07110.1"/>
    <property type="match status" value="1"/>
</dbReference>
<evidence type="ECO:0000256" key="2">
    <source>
        <dbReference type="RuleBase" id="RU003707"/>
    </source>
</evidence>
<dbReference type="InterPro" id="IPR001753">
    <property type="entry name" value="Enoyl-CoA_hydra/iso"/>
</dbReference>
<proteinExistence type="inferred from homology"/>
<dbReference type="PANTHER" id="PTHR11941:SF133">
    <property type="entry name" value="1,2-EPOXYPHENYLACETYL-COA ISOMERASE"/>
    <property type="match status" value="1"/>
</dbReference>
<evidence type="ECO:0000313" key="3">
    <source>
        <dbReference type="EMBL" id="CAH9068214.1"/>
    </source>
</evidence>
<dbReference type="EC" id="4.-.-.-" evidence="3"/>
<accession>A0ABN8UU40</accession>
<keyword evidence="3" id="KW-0413">Isomerase</keyword>
<dbReference type="PANTHER" id="PTHR11941">
    <property type="entry name" value="ENOYL-COA HYDRATASE-RELATED"/>
    <property type="match status" value="1"/>
</dbReference>
<dbReference type="EMBL" id="CAMAPD010000034">
    <property type="protein sequence ID" value="CAH9068214.1"/>
    <property type="molecule type" value="Genomic_DNA"/>
</dbReference>
<name>A0ABN8UU40_9GAMM</name>
<dbReference type="SUPFAM" id="SSF52096">
    <property type="entry name" value="ClpP/crotonase"/>
    <property type="match status" value="1"/>
</dbReference>
<dbReference type="Proteomes" id="UP001152485">
    <property type="component" value="Unassembled WGS sequence"/>
</dbReference>
<comment type="caution">
    <text evidence="3">The sequence shown here is derived from an EMBL/GenBank/DDBJ whole genome shotgun (WGS) entry which is preliminary data.</text>
</comment>
<dbReference type="Gene3D" id="3.90.226.10">
    <property type="entry name" value="2-enoyl-CoA Hydratase, Chain A, domain 1"/>
    <property type="match status" value="1"/>
</dbReference>
<reference evidence="3 4" key="1">
    <citation type="submission" date="2022-07" db="EMBL/GenBank/DDBJ databases">
        <authorList>
            <person name="Criscuolo A."/>
        </authorList>
    </citation>
    <scope>NUCLEOTIDE SEQUENCE [LARGE SCALE GENOMIC DNA]</scope>
    <source>
        <strain evidence="4">CIP 111951</strain>
    </source>
</reference>
<sequence length="246" mass="27152">MESIIDVEITGHVALITMVDREKKNQLSERLIVALTDTLSQLGSNSDVSVIVLCGYDNYFCCGGDVNEIATRVSQRQAVFNKECVFELVLNCKLPIISAMQGHALGAGLALGLYCDFIFMAEQSIYSANFMKYDFTPGFGSTYILPKKMGYTLGHEMLYGAKNYYGLELKQRGAGVNVVDKENVLDDAMKFAGNLAKSSRHALITLKSGLNRDLEAELSQAIDNELHMHEQTLYKQSVASKISLPL</sequence>
<dbReference type="PROSITE" id="PS00166">
    <property type="entry name" value="ENOYL_COA_HYDRATASE"/>
    <property type="match status" value="1"/>
</dbReference>